<keyword evidence="4" id="KW-1185">Reference proteome</keyword>
<dbReference type="InterPro" id="IPR012334">
    <property type="entry name" value="Pectin_lyas_fold"/>
</dbReference>
<sequence>MRTNISSVLRLSIGLLCFWVLSPAAMAQATRTWVSGVGDDVNPCSRTAPCKTFAGAISKTASGGEISVLDPGGFGALTITKSITIDGGDGQAASVLGSLINGVIVNAAATDTVILRNLQINGAGNNTANSGLSGVKILNAKQVYLDQLRINGFTTGVEVVPSGSGNINVMLENSQVVNNTTGIKADSSKAQMRISNNTVTQNQTGLSATNGASITSFNNNRLLGNTTDGAPTLTVYPR</sequence>
<dbReference type="SUPFAM" id="SSF51126">
    <property type="entry name" value="Pectin lyase-like"/>
    <property type="match status" value="1"/>
</dbReference>
<dbReference type="Proteomes" id="UP001549320">
    <property type="component" value="Unassembled WGS sequence"/>
</dbReference>
<proteinExistence type="predicted"/>
<comment type="caution">
    <text evidence="3">The sequence shown here is derived from an EMBL/GenBank/DDBJ whole genome shotgun (WGS) entry which is preliminary data.</text>
</comment>
<evidence type="ECO:0000313" key="3">
    <source>
        <dbReference type="EMBL" id="MET4576459.1"/>
    </source>
</evidence>
<keyword evidence="1" id="KW-0732">Signal</keyword>
<reference evidence="3 4" key="1">
    <citation type="submission" date="2024-06" db="EMBL/GenBank/DDBJ databases">
        <title>Sorghum-associated microbial communities from plants grown in Nebraska, USA.</title>
        <authorList>
            <person name="Schachtman D."/>
        </authorList>
    </citation>
    <scope>NUCLEOTIDE SEQUENCE [LARGE SCALE GENOMIC DNA]</scope>
    <source>
        <strain evidence="3 4">2709</strain>
    </source>
</reference>
<dbReference type="InterPro" id="IPR039448">
    <property type="entry name" value="Beta_helix"/>
</dbReference>
<dbReference type="EMBL" id="JBEPSH010000003">
    <property type="protein sequence ID" value="MET4576459.1"/>
    <property type="molecule type" value="Genomic_DNA"/>
</dbReference>
<dbReference type="RefSeq" id="WP_354442542.1">
    <property type="nucleotide sequence ID" value="NZ_JBEPSH010000003.1"/>
</dbReference>
<gene>
    <name evidence="3" type="ORF">ABIE13_001568</name>
</gene>
<dbReference type="InterPro" id="IPR011050">
    <property type="entry name" value="Pectin_lyase_fold/virulence"/>
</dbReference>
<evidence type="ECO:0000259" key="2">
    <source>
        <dbReference type="Pfam" id="PF13229"/>
    </source>
</evidence>
<name>A0ABV2Q5Z5_9BURK</name>
<dbReference type="Pfam" id="PF13229">
    <property type="entry name" value="Beta_helix"/>
    <property type="match status" value="1"/>
</dbReference>
<feature type="chain" id="PRO_5046161063" description="Right handed beta helix domain-containing protein" evidence="1">
    <location>
        <begin position="28"/>
        <end position="238"/>
    </location>
</feature>
<evidence type="ECO:0000313" key="4">
    <source>
        <dbReference type="Proteomes" id="UP001549320"/>
    </source>
</evidence>
<accession>A0ABV2Q5Z5</accession>
<organism evidence="3 4">
    <name type="scientific">Ottowia thiooxydans</name>
    <dbReference type="NCBI Taxonomy" id="219182"/>
    <lineage>
        <taxon>Bacteria</taxon>
        <taxon>Pseudomonadati</taxon>
        <taxon>Pseudomonadota</taxon>
        <taxon>Betaproteobacteria</taxon>
        <taxon>Burkholderiales</taxon>
        <taxon>Comamonadaceae</taxon>
        <taxon>Ottowia</taxon>
    </lineage>
</organism>
<evidence type="ECO:0000256" key="1">
    <source>
        <dbReference type="SAM" id="SignalP"/>
    </source>
</evidence>
<protein>
    <recommendedName>
        <fullName evidence="2">Right handed beta helix domain-containing protein</fullName>
    </recommendedName>
</protein>
<feature type="signal peptide" evidence="1">
    <location>
        <begin position="1"/>
        <end position="27"/>
    </location>
</feature>
<dbReference type="Gene3D" id="2.160.20.10">
    <property type="entry name" value="Single-stranded right-handed beta-helix, Pectin lyase-like"/>
    <property type="match status" value="1"/>
</dbReference>
<feature type="domain" description="Right handed beta helix" evidence="2">
    <location>
        <begin position="99"/>
        <end position="221"/>
    </location>
</feature>